<evidence type="ECO:0000313" key="2">
    <source>
        <dbReference type="Proteomes" id="UP001258207"/>
    </source>
</evidence>
<name>A0AAJ6M072_9PSED</name>
<evidence type="ECO:0000313" key="1">
    <source>
        <dbReference type="EMBL" id="WNC09830.1"/>
    </source>
</evidence>
<dbReference type="Proteomes" id="UP001258207">
    <property type="component" value="Chromosome"/>
</dbReference>
<organism evidence="1 2">
    <name type="scientific">Pseudomonas coleopterorum</name>
    <dbReference type="NCBI Taxonomy" id="1605838"/>
    <lineage>
        <taxon>Bacteria</taxon>
        <taxon>Pseudomonadati</taxon>
        <taxon>Pseudomonadota</taxon>
        <taxon>Gammaproteobacteria</taxon>
        <taxon>Pseudomonadales</taxon>
        <taxon>Pseudomonadaceae</taxon>
        <taxon>Pseudomonas</taxon>
    </lineage>
</organism>
<sequence>MAVDIQVSSTFDIFTKNNVWNLSPSRTASRVKLGAASFLACVGMHESLTVVLGAVYDRINQVFLNYGMWLFIGNSAVQPDTRIVRYRRLWGGFKSRGFDLSFLSGSFENMIEIDGGLKFFGAVPFSKNSLAVVSDLIVGERCSYIAALPNSFDVRCALSKGWSGDISNDFDIICCACEEEAFVLKKISEFDDCERGFLALALSKNIGGLTI</sequence>
<dbReference type="AlphaFoldDB" id="A0AAJ6M072"/>
<protein>
    <submittedName>
        <fullName evidence="1">Uncharacterized protein</fullName>
    </submittedName>
</protein>
<reference evidence="1" key="1">
    <citation type="submission" date="2023-09" db="EMBL/GenBank/DDBJ databases">
        <title>First report of Pseudomonas coleopterorum DJ13 causing leaf spot on Rhododendron pulchrum Sweet in China.</title>
        <authorList>
            <person name="Zhang Y."/>
        </authorList>
    </citation>
    <scope>NUCLEOTIDE SEQUENCE</scope>
    <source>
        <strain evidence="1">DJ13</strain>
    </source>
</reference>
<proteinExistence type="predicted"/>
<dbReference type="EMBL" id="CP134081">
    <property type="protein sequence ID" value="WNC09830.1"/>
    <property type="molecule type" value="Genomic_DNA"/>
</dbReference>
<gene>
    <name evidence="1" type="ORF">RI108_21710</name>
</gene>
<dbReference type="RefSeq" id="WP_310792023.1">
    <property type="nucleotide sequence ID" value="NZ_CP134081.1"/>
</dbReference>
<accession>A0AAJ6M072</accession>